<dbReference type="RefSeq" id="WP_259090553.1">
    <property type="nucleotide sequence ID" value="NZ_BAAAZC010000004.1"/>
</dbReference>
<evidence type="ECO:0000256" key="4">
    <source>
        <dbReference type="ARBA" id="ARBA00023136"/>
    </source>
</evidence>
<dbReference type="InterPro" id="IPR012944">
    <property type="entry name" value="SusD_RagB_dom"/>
</dbReference>
<proteinExistence type="inferred from homology"/>
<dbReference type="Pfam" id="PF14322">
    <property type="entry name" value="SusD-like_3"/>
    <property type="match status" value="1"/>
</dbReference>
<evidence type="ECO:0000256" key="3">
    <source>
        <dbReference type="ARBA" id="ARBA00022729"/>
    </source>
</evidence>
<dbReference type="Pfam" id="PF07980">
    <property type="entry name" value="SusD_RagB"/>
    <property type="match status" value="1"/>
</dbReference>
<sequence>MKKITYLFLILAAFGIAGCKKDYLDLQPTVTQNTTNFYKTTAQFKQAVNGAYAPLQGLYNGTFWALGEMRSDNTSYEYDPYDQSGTNKMEIDEFRELNNNDMVAAFFESGYTDIGRCNVILGRLPAANLPAAAADTIAGQALFLRAFNYFNLVRMFGDIPLVLTEVQSVGDAYKIATKTAAANIYTSIIADAQAAVTKLPVSYPSAADKGRVTKGTAETMLAEVYMTQKKFDLAIPLLRAVIASNVYRLNADYADNFDITKKNGPESIFEIQYQEGNNGLGSDFVDTFIPWDYYDNDITGYYIGNNAQNGWNIPTQDLINAYEDGDNRKDASLVDFTSDEYGFDLPFIKKYVSKSAVQGVTANDFPVYRYADVYLMLAECLNEQGFAGGDAFKYLNLVRERAGLEDKSIGNADPALDVSNQAAFRDAIAHERQVELAFENHRWFDLLRTGKAKDVMTAHAVREKAFKKDYWTINSAAYSNIRLLFQYPLNEGNLEH</sequence>
<dbReference type="PROSITE" id="PS51257">
    <property type="entry name" value="PROKAR_LIPOPROTEIN"/>
    <property type="match status" value="1"/>
</dbReference>
<dbReference type="InterPro" id="IPR011990">
    <property type="entry name" value="TPR-like_helical_dom_sf"/>
</dbReference>
<protein>
    <submittedName>
        <fullName evidence="8">RagB/SusD family nutrient uptake outer membrane protein</fullName>
    </submittedName>
</protein>
<keyword evidence="9" id="KW-1185">Reference proteome</keyword>
<evidence type="ECO:0000256" key="5">
    <source>
        <dbReference type="ARBA" id="ARBA00023237"/>
    </source>
</evidence>
<dbReference type="SUPFAM" id="SSF48452">
    <property type="entry name" value="TPR-like"/>
    <property type="match status" value="1"/>
</dbReference>
<name>A0ABP7P6I5_9SPHI</name>
<dbReference type="InterPro" id="IPR018247">
    <property type="entry name" value="EF_Hand_1_Ca_BS"/>
</dbReference>
<evidence type="ECO:0000259" key="6">
    <source>
        <dbReference type="Pfam" id="PF07980"/>
    </source>
</evidence>
<dbReference type="Gene3D" id="1.25.40.390">
    <property type="match status" value="1"/>
</dbReference>
<keyword evidence="4" id="KW-0472">Membrane</keyword>
<dbReference type="InterPro" id="IPR033985">
    <property type="entry name" value="SusD-like_N"/>
</dbReference>
<feature type="domain" description="SusD-like N-terminal" evidence="7">
    <location>
        <begin position="22"/>
        <end position="226"/>
    </location>
</feature>
<evidence type="ECO:0000259" key="7">
    <source>
        <dbReference type="Pfam" id="PF14322"/>
    </source>
</evidence>
<comment type="caution">
    <text evidence="8">The sequence shown here is derived from an EMBL/GenBank/DDBJ whole genome shotgun (WGS) entry which is preliminary data.</text>
</comment>
<dbReference type="PROSITE" id="PS00018">
    <property type="entry name" value="EF_HAND_1"/>
    <property type="match status" value="1"/>
</dbReference>
<keyword evidence="5" id="KW-0998">Cell outer membrane</keyword>
<comment type="subcellular location">
    <subcellularLocation>
        <location evidence="1">Cell outer membrane</location>
    </subcellularLocation>
</comment>
<evidence type="ECO:0000313" key="8">
    <source>
        <dbReference type="EMBL" id="GAA3959399.1"/>
    </source>
</evidence>
<evidence type="ECO:0000256" key="1">
    <source>
        <dbReference type="ARBA" id="ARBA00004442"/>
    </source>
</evidence>
<dbReference type="Proteomes" id="UP001500742">
    <property type="component" value="Unassembled WGS sequence"/>
</dbReference>
<dbReference type="EMBL" id="BAAAZC010000004">
    <property type="protein sequence ID" value="GAA3959399.1"/>
    <property type="molecule type" value="Genomic_DNA"/>
</dbReference>
<gene>
    <name evidence="8" type="ORF">GCM10022210_03550</name>
</gene>
<accession>A0ABP7P6I5</accession>
<organism evidence="8 9">
    <name type="scientific">Mucilaginibacter dorajii</name>
    <dbReference type="NCBI Taxonomy" id="692994"/>
    <lineage>
        <taxon>Bacteria</taxon>
        <taxon>Pseudomonadati</taxon>
        <taxon>Bacteroidota</taxon>
        <taxon>Sphingobacteriia</taxon>
        <taxon>Sphingobacteriales</taxon>
        <taxon>Sphingobacteriaceae</taxon>
        <taxon>Mucilaginibacter</taxon>
    </lineage>
</organism>
<evidence type="ECO:0000256" key="2">
    <source>
        <dbReference type="ARBA" id="ARBA00006275"/>
    </source>
</evidence>
<comment type="similarity">
    <text evidence="2">Belongs to the SusD family.</text>
</comment>
<dbReference type="CDD" id="cd08977">
    <property type="entry name" value="SusD"/>
    <property type="match status" value="1"/>
</dbReference>
<reference evidence="9" key="1">
    <citation type="journal article" date="2019" name="Int. J. Syst. Evol. Microbiol.">
        <title>The Global Catalogue of Microorganisms (GCM) 10K type strain sequencing project: providing services to taxonomists for standard genome sequencing and annotation.</title>
        <authorList>
            <consortium name="The Broad Institute Genomics Platform"/>
            <consortium name="The Broad Institute Genome Sequencing Center for Infectious Disease"/>
            <person name="Wu L."/>
            <person name="Ma J."/>
        </authorList>
    </citation>
    <scope>NUCLEOTIDE SEQUENCE [LARGE SCALE GENOMIC DNA]</scope>
    <source>
        <strain evidence="9">JCM 16601</strain>
    </source>
</reference>
<keyword evidence="3" id="KW-0732">Signal</keyword>
<feature type="domain" description="RagB/SusD" evidence="6">
    <location>
        <begin position="347"/>
        <end position="475"/>
    </location>
</feature>
<evidence type="ECO:0000313" key="9">
    <source>
        <dbReference type="Proteomes" id="UP001500742"/>
    </source>
</evidence>